<protein>
    <recommendedName>
        <fullName evidence="3 8">Diaminopimelate epimerase</fullName>
        <shortName evidence="8">DAP epimerase</shortName>
        <ecNumber evidence="3 8">5.1.1.7</ecNumber>
    </recommendedName>
    <alternativeName>
        <fullName evidence="8">PLP-independent amino acid racemase</fullName>
    </alternativeName>
</protein>
<feature type="active site" description="Proton acceptor" evidence="8">
    <location>
        <position position="216"/>
    </location>
</feature>
<organism evidence="10 11">
    <name type="scientific">Acidiphilium iwatense</name>
    <dbReference type="NCBI Taxonomy" id="768198"/>
    <lineage>
        <taxon>Bacteria</taxon>
        <taxon>Pseudomonadati</taxon>
        <taxon>Pseudomonadota</taxon>
        <taxon>Alphaproteobacteria</taxon>
        <taxon>Acetobacterales</taxon>
        <taxon>Acidocellaceae</taxon>
        <taxon>Acidiphilium</taxon>
    </lineage>
</organism>
<feature type="active site" description="Proton donor" evidence="8">
    <location>
        <position position="75"/>
    </location>
</feature>
<evidence type="ECO:0000256" key="8">
    <source>
        <dbReference type="HAMAP-Rule" id="MF_00197"/>
    </source>
</evidence>
<evidence type="ECO:0000256" key="3">
    <source>
        <dbReference type="ARBA" id="ARBA00013080"/>
    </source>
</evidence>
<dbReference type="PROSITE" id="PS01326">
    <property type="entry name" value="DAP_EPIMERASE"/>
    <property type="match status" value="1"/>
</dbReference>
<name>A0ABS9DZI6_9PROT</name>
<feature type="binding site" evidence="8">
    <location>
        <begin position="217"/>
        <end position="218"/>
    </location>
    <ligand>
        <name>substrate</name>
    </ligand>
</feature>
<reference evidence="10 11" key="1">
    <citation type="submission" date="2022-01" db="EMBL/GenBank/DDBJ databases">
        <authorList>
            <person name="Won M."/>
            <person name="Kim S.-J."/>
            <person name="Kwon S.-W."/>
        </authorList>
    </citation>
    <scope>NUCLEOTIDE SEQUENCE [LARGE SCALE GENOMIC DNA]</scope>
    <source>
        <strain evidence="10 11">KCTC 23505</strain>
    </source>
</reference>
<dbReference type="Pfam" id="PF01678">
    <property type="entry name" value="DAP_epimerase"/>
    <property type="match status" value="2"/>
</dbReference>
<evidence type="ECO:0000256" key="9">
    <source>
        <dbReference type="PROSITE-ProRule" id="PRU10125"/>
    </source>
</evidence>
<feature type="binding site" evidence="8">
    <location>
        <begin position="207"/>
        <end position="208"/>
    </location>
    <ligand>
        <name>substrate</name>
    </ligand>
</feature>
<feature type="binding site" evidence="8">
    <location>
        <position position="15"/>
    </location>
    <ligand>
        <name>substrate</name>
    </ligand>
</feature>
<comment type="caution">
    <text evidence="10">The sequence shown here is derived from an EMBL/GenBank/DDBJ whole genome shotgun (WGS) entry which is preliminary data.</text>
</comment>
<dbReference type="SUPFAM" id="SSF54506">
    <property type="entry name" value="Diaminopimelate epimerase-like"/>
    <property type="match status" value="2"/>
</dbReference>
<comment type="similarity">
    <text evidence="2 8">Belongs to the diaminopimelate epimerase family.</text>
</comment>
<feature type="binding site" evidence="8">
    <location>
        <begin position="76"/>
        <end position="77"/>
    </location>
    <ligand>
        <name>substrate</name>
    </ligand>
</feature>
<keyword evidence="6 8" id="KW-0413">Isomerase</keyword>
<feature type="binding site" evidence="8">
    <location>
        <position position="66"/>
    </location>
    <ligand>
        <name>substrate</name>
    </ligand>
</feature>
<dbReference type="EMBL" id="JAKGBZ010000018">
    <property type="protein sequence ID" value="MCF3947170.1"/>
    <property type="molecule type" value="Genomic_DNA"/>
</dbReference>
<comment type="function">
    <text evidence="8">Catalyzes the stereoinversion of LL-2,6-diaminopimelate (L,L-DAP) to meso-diaminopimelate (meso-DAP), a precursor of L-lysine and an essential component of the bacterial peptidoglycan.</text>
</comment>
<feature type="site" description="Could be important to modulate the pK values of the two catalytic cysteine residues" evidence="8">
    <location>
        <position position="158"/>
    </location>
</feature>
<evidence type="ECO:0000256" key="5">
    <source>
        <dbReference type="ARBA" id="ARBA00023154"/>
    </source>
</evidence>
<dbReference type="PANTHER" id="PTHR31689">
    <property type="entry name" value="DIAMINOPIMELATE EPIMERASE, CHLOROPLASTIC"/>
    <property type="match status" value="1"/>
</dbReference>
<dbReference type="Proteomes" id="UP001521209">
    <property type="component" value="Unassembled WGS sequence"/>
</dbReference>
<feature type="binding site" evidence="8">
    <location>
        <position position="156"/>
    </location>
    <ligand>
        <name>substrate</name>
    </ligand>
</feature>
<dbReference type="InterPro" id="IPR018510">
    <property type="entry name" value="DAP_epimerase_AS"/>
</dbReference>
<evidence type="ECO:0000256" key="6">
    <source>
        <dbReference type="ARBA" id="ARBA00023235"/>
    </source>
</evidence>
<dbReference type="RefSeq" id="WP_235704399.1">
    <property type="nucleotide sequence ID" value="NZ_JAKGBZ010000018.1"/>
</dbReference>
<sequence length="278" mass="29650">MRTGLSFVKMHGAGNDFVVLDTRTHALALTQAQATRLADRRIGVGCDQIILIEPDDTADAFMRILNANGSESGACGNATRCVAALLAAETGTRSLTIRTNAGPLPAVIKGPNVVEVDMGKPRLDWDEIPLSEPMDTLFLRLAMGPVENPAACSMGNPHATFFVDDLKNLPLATIGPALELARIFPERANIGFAKIEAPDRIRLRVWERGAGLTLACGSGACAALVNAHRRGLASRRAEIEMDGGILTITWRETDGHVLMEGPVATVFEGHLSPELLPA</sequence>
<feature type="site" description="Could be important to modulate the pK values of the two catalytic cysteine residues" evidence="8">
    <location>
        <position position="207"/>
    </location>
</feature>
<comment type="subunit">
    <text evidence="8">Homodimer.</text>
</comment>
<keyword evidence="5 8" id="KW-0457">Lysine biosynthesis</keyword>
<dbReference type="GO" id="GO:0008837">
    <property type="term" value="F:diaminopimelate epimerase activity"/>
    <property type="evidence" value="ECO:0007669"/>
    <property type="project" value="UniProtKB-EC"/>
</dbReference>
<comment type="pathway">
    <text evidence="1 8">Amino-acid biosynthesis; L-lysine biosynthesis via DAP pathway; DL-2,6-diaminopimelate from LL-2,6-diaminopimelate: step 1/1.</text>
</comment>
<accession>A0ABS9DZI6</accession>
<dbReference type="PANTHER" id="PTHR31689:SF0">
    <property type="entry name" value="DIAMINOPIMELATE EPIMERASE"/>
    <property type="match status" value="1"/>
</dbReference>
<evidence type="ECO:0000256" key="4">
    <source>
        <dbReference type="ARBA" id="ARBA00022605"/>
    </source>
</evidence>
<keyword evidence="11" id="KW-1185">Reference proteome</keyword>
<evidence type="ECO:0000256" key="7">
    <source>
        <dbReference type="ARBA" id="ARBA00051712"/>
    </source>
</evidence>
<feature type="binding site" evidence="8">
    <location>
        <position position="189"/>
    </location>
    <ligand>
        <name>substrate</name>
    </ligand>
</feature>
<dbReference type="EC" id="5.1.1.7" evidence="3 8"/>
<evidence type="ECO:0000256" key="1">
    <source>
        <dbReference type="ARBA" id="ARBA00005196"/>
    </source>
</evidence>
<proteinExistence type="inferred from homology"/>
<keyword evidence="8" id="KW-0963">Cytoplasm</keyword>
<evidence type="ECO:0000313" key="11">
    <source>
        <dbReference type="Proteomes" id="UP001521209"/>
    </source>
</evidence>
<gene>
    <name evidence="8 10" type="primary">dapF</name>
    <name evidence="10" type="ORF">L2A60_10825</name>
</gene>
<feature type="active site" evidence="9">
    <location>
        <position position="75"/>
    </location>
</feature>
<dbReference type="InterPro" id="IPR001653">
    <property type="entry name" value="DAP_epimerase_DapF"/>
</dbReference>
<comment type="subcellular location">
    <subcellularLocation>
        <location evidence="8">Cytoplasm</location>
    </subcellularLocation>
</comment>
<dbReference type="HAMAP" id="MF_00197">
    <property type="entry name" value="DAP_epimerase"/>
    <property type="match status" value="1"/>
</dbReference>
<dbReference type="Gene3D" id="3.10.310.10">
    <property type="entry name" value="Diaminopimelate Epimerase, Chain A, domain 1"/>
    <property type="match status" value="2"/>
</dbReference>
<evidence type="ECO:0000256" key="2">
    <source>
        <dbReference type="ARBA" id="ARBA00010219"/>
    </source>
</evidence>
<dbReference type="NCBIfam" id="TIGR00652">
    <property type="entry name" value="DapF"/>
    <property type="match status" value="1"/>
</dbReference>
<keyword evidence="4 8" id="KW-0028">Amino-acid biosynthesis</keyword>
<evidence type="ECO:0000313" key="10">
    <source>
        <dbReference type="EMBL" id="MCF3947170.1"/>
    </source>
</evidence>
<feature type="binding site" evidence="8">
    <location>
        <position position="48"/>
    </location>
    <ligand>
        <name>substrate</name>
    </ligand>
</feature>
<comment type="catalytic activity">
    <reaction evidence="7 8">
        <text>(2S,6S)-2,6-diaminopimelate = meso-2,6-diaminopimelate</text>
        <dbReference type="Rhea" id="RHEA:15393"/>
        <dbReference type="ChEBI" id="CHEBI:57609"/>
        <dbReference type="ChEBI" id="CHEBI:57791"/>
        <dbReference type="EC" id="5.1.1.7"/>
    </reaction>
</comment>